<dbReference type="Pfam" id="PF08447">
    <property type="entry name" value="PAS_3"/>
    <property type="match status" value="1"/>
</dbReference>
<dbReference type="EC" id="2.7.13.3" evidence="2"/>
<dbReference type="InterPro" id="IPR036890">
    <property type="entry name" value="HATPase_C_sf"/>
</dbReference>
<dbReference type="Pfam" id="PF02518">
    <property type="entry name" value="HATPase_c"/>
    <property type="match status" value="1"/>
</dbReference>
<comment type="caution">
    <text evidence="9">The sequence shown here is derived from an EMBL/GenBank/DDBJ whole genome shotgun (WGS) entry which is preliminary data.</text>
</comment>
<dbReference type="PROSITE" id="PS50109">
    <property type="entry name" value="HIS_KIN"/>
    <property type="match status" value="1"/>
</dbReference>
<evidence type="ECO:0000256" key="1">
    <source>
        <dbReference type="ARBA" id="ARBA00000085"/>
    </source>
</evidence>
<evidence type="ECO:0000259" key="8">
    <source>
        <dbReference type="PROSITE" id="PS50113"/>
    </source>
</evidence>
<dbReference type="InterPro" id="IPR000014">
    <property type="entry name" value="PAS"/>
</dbReference>
<dbReference type="Pfam" id="PF08448">
    <property type="entry name" value="PAS_4"/>
    <property type="match status" value="3"/>
</dbReference>
<dbReference type="EMBL" id="JBEOKT010000022">
    <property type="protein sequence ID" value="MER2999360.1"/>
    <property type="molecule type" value="Genomic_DNA"/>
</dbReference>
<dbReference type="RefSeq" id="WP_350414115.1">
    <property type="nucleotide sequence ID" value="NZ_JBEOKT010000022.1"/>
</dbReference>
<comment type="catalytic activity">
    <reaction evidence="1">
        <text>ATP + protein L-histidine = ADP + protein N-phospho-L-histidine.</text>
        <dbReference type="EC" id="2.7.13.3"/>
    </reaction>
</comment>
<dbReference type="SMART" id="SM00086">
    <property type="entry name" value="PAC"/>
    <property type="match status" value="5"/>
</dbReference>
<evidence type="ECO:0000256" key="2">
    <source>
        <dbReference type="ARBA" id="ARBA00012438"/>
    </source>
</evidence>
<feature type="domain" description="PAC" evidence="8">
    <location>
        <begin position="98"/>
        <end position="152"/>
    </location>
</feature>
<sequence>MLHETPDNNNELALDFQLLFGAMIGNFVILKPNPPHFTILAVSDDMVQVTEMEREEIVSRSVFEVFPGNPDTTESIGFSVLRESLNKVVETKELDEMPVVRYDLIKKDGGFEERYWQAKSRPVIDAKGDVLYILHSTNDVTDQVKAKKQEVSFRDLEKKYSLFMQATVAVCIVSGPENIVELANKEYLSLLNKTPDIISKPIFEIIPEAKEQGFPELLEQVRISGKAFHATEYPLTLVTDGKEEVHYHNFTYGPYYVNTGDEQAKGVFCVSYDVTEQVLSRKKVEESELQVRTIIESSHHPIGVYVGKEMRIQFANQALKDGLGKGNDIVGKLYKDVLPELESQEIFALLDQVYTTGIPFQAKNHPVDLVIAGKLKSHYFDLSFTPLYNTAGEVYGVVNTGADVTELYLAHQHVAESEERYRTLIEEAPIATALYLGPELKIRYANEIMLTYWGKDESVVGKTLREALPELENQPFPDLLEKVYRTGEAYIGLKEKADLLINGRLQSFYFNYTYKPLFNASGEVYGLHHTASDVTDEVLFQNRLKESEARFRNLVREASVGIVVLNGEELRIDVVNDAYARLLGSTVDELSGKKLFSLLPDAETAFKPYLDQVMRTGKPLYLYDQPYYVTPSNKKNEGFLNLVYQPYKETDGRITGIMVLCHDVTEQVLATRKFEEGIRDLQNLADAMPQLVWIAAPDGRVTYYNERVSHYSGATKLEDGSWNWESLVMPVDVDETVKAWDKAVREGSVYEIEHRVKMTDGTWRWHLSRAFPQLDSNGKVQKWFGTATDVHENKEQQEALKASNIHLKRVNNDMDNFIYTASHDLKAPISNIEGLLTILADEYSITNSKSDDAQMLFDMMKASVDRFKSTIESLTDVAKLQQEHSTEVDRVNLTDVIKEVTLDLAPLIKTTGAVLSIDVADDTFIRFSKKNLRSVVYNLLSNAIKYKAHNLAPQIDISCKLISHYFIITVADNGLGMDEVSLGSLFTMFRRFHDHVEGTGVGLYMVKKIVENAGGSIAVESKENVGTTFKVTIPV</sequence>
<dbReference type="Gene3D" id="3.30.450.20">
    <property type="entry name" value="PAS domain"/>
    <property type="match status" value="6"/>
</dbReference>
<keyword evidence="10" id="KW-1185">Reference proteome</keyword>
<dbReference type="InterPro" id="IPR000700">
    <property type="entry name" value="PAS-assoc_C"/>
</dbReference>
<name>A0ABV1RYB0_9BACT</name>
<dbReference type="InterPro" id="IPR052162">
    <property type="entry name" value="Sensor_kinase/Photoreceptor"/>
</dbReference>
<organism evidence="9 10">
    <name type="scientific">Pontibacter populi</name>
    <dbReference type="NCBI Taxonomy" id="890055"/>
    <lineage>
        <taxon>Bacteria</taxon>
        <taxon>Pseudomonadati</taxon>
        <taxon>Bacteroidota</taxon>
        <taxon>Cytophagia</taxon>
        <taxon>Cytophagales</taxon>
        <taxon>Hymenobacteraceae</taxon>
        <taxon>Pontibacter</taxon>
    </lineage>
</organism>
<dbReference type="PROSITE" id="PS50112">
    <property type="entry name" value="PAS"/>
    <property type="match status" value="1"/>
</dbReference>
<dbReference type="PANTHER" id="PTHR43304">
    <property type="entry name" value="PHYTOCHROME-LIKE PROTEIN CPH1"/>
    <property type="match status" value="1"/>
</dbReference>
<dbReference type="InterPro" id="IPR003661">
    <property type="entry name" value="HisK_dim/P_dom"/>
</dbReference>
<dbReference type="Pfam" id="PF13426">
    <property type="entry name" value="PAS_9"/>
    <property type="match status" value="2"/>
</dbReference>
<dbReference type="NCBIfam" id="TIGR00229">
    <property type="entry name" value="sensory_box"/>
    <property type="match status" value="2"/>
</dbReference>
<dbReference type="InterPro" id="IPR035965">
    <property type="entry name" value="PAS-like_dom_sf"/>
</dbReference>
<reference evidence="9 10" key="1">
    <citation type="submission" date="2024-06" db="EMBL/GenBank/DDBJ databases">
        <title>Pontibacter populi HYL7-15.</title>
        <authorList>
            <person name="Kim M.K."/>
        </authorList>
    </citation>
    <scope>NUCLEOTIDE SEQUENCE [LARGE SCALE GENOMIC DNA]</scope>
    <source>
        <strain evidence="9 10">HYL7-15</strain>
    </source>
</reference>
<dbReference type="Gene3D" id="1.10.287.130">
    <property type="match status" value="1"/>
</dbReference>
<dbReference type="PROSITE" id="PS50113">
    <property type="entry name" value="PAC"/>
    <property type="match status" value="2"/>
</dbReference>
<dbReference type="InterPro" id="IPR013655">
    <property type="entry name" value="PAS_fold_3"/>
</dbReference>
<evidence type="ECO:0000259" key="7">
    <source>
        <dbReference type="PROSITE" id="PS50112"/>
    </source>
</evidence>
<dbReference type="InterPro" id="IPR003594">
    <property type="entry name" value="HATPase_dom"/>
</dbReference>
<feature type="domain" description="PAS" evidence="7">
    <location>
        <begin position="547"/>
        <end position="617"/>
    </location>
</feature>
<dbReference type="SUPFAM" id="SSF55785">
    <property type="entry name" value="PYP-like sensor domain (PAS domain)"/>
    <property type="match status" value="6"/>
</dbReference>
<dbReference type="InterPro" id="IPR004358">
    <property type="entry name" value="Sig_transdc_His_kin-like_C"/>
</dbReference>
<evidence type="ECO:0000256" key="4">
    <source>
        <dbReference type="ARBA" id="ARBA00022679"/>
    </source>
</evidence>
<dbReference type="SUPFAM" id="SSF47384">
    <property type="entry name" value="Homodimeric domain of signal transducing histidine kinase"/>
    <property type="match status" value="1"/>
</dbReference>
<keyword evidence="5" id="KW-0418">Kinase</keyword>
<dbReference type="SMART" id="SM00091">
    <property type="entry name" value="PAS"/>
    <property type="match status" value="6"/>
</dbReference>
<dbReference type="Proteomes" id="UP001476807">
    <property type="component" value="Unassembled WGS sequence"/>
</dbReference>
<keyword evidence="3" id="KW-0597">Phosphoprotein</keyword>
<dbReference type="SMART" id="SM00388">
    <property type="entry name" value="HisKA"/>
    <property type="match status" value="1"/>
</dbReference>
<feature type="domain" description="PAC" evidence="8">
    <location>
        <begin position="750"/>
        <end position="802"/>
    </location>
</feature>
<evidence type="ECO:0000256" key="3">
    <source>
        <dbReference type="ARBA" id="ARBA00022553"/>
    </source>
</evidence>
<dbReference type="PRINTS" id="PR00344">
    <property type="entry name" value="BCTRLSENSOR"/>
</dbReference>
<dbReference type="InterPro" id="IPR001610">
    <property type="entry name" value="PAC"/>
</dbReference>
<evidence type="ECO:0000259" key="6">
    <source>
        <dbReference type="PROSITE" id="PS50109"/>
    </source>
</evidence>
<evidence type="ECO:0000313" key="10">
    <source>
        <dbReference type="Proteomes" id="UP001476807"/>
    </source>
</evidence>
<feature type="domain" description="Histidine kinase" evidence="6">
    <location>
        <begin position="820"/>
        <end position="1035"/>
    </location>
</feature>
<gene>
    <name evidence="9" type="ORF">ABS362_17540</name>
</gene>
<protein>
    <recommendedName>
        <fullName evidence="2">histidine kinase</fullName>
        <ecNumber evidence="2">2.7.13.3</ecNumber>
    </recommendedName>
</protein>
<keyword evidence="4" id="KW-0808">Transferase</keyword>
<dbReference type="Pfam" id="PF00512">
    <property type="entry name" value="HisKA"/>
    <property type="match status" value="1"/>
</dbReference>
<proteinExistence type="predicted"/>
<accession>A0ABV1RYB0</accession>
<dbReference type="CDD" id="cd00130">
    <property type="entry name" value="PAS"/>
    <property type="match status" value="2"/>
</dbReference>
<dbReference type="Gene3D" id="3.30.565.10">
    <property type="entry name" value="Histidine kinase-like ATPase, C-terminal domain"/>
    <property type="match status" value="1"/>
</dbReference>
<dbReference type="InterPro" id="IPR036097">
    <property type="entry name" value="HisK_dim/P_sf"/>
</dbReference>
<dbReference type="CDD" id="cd00082">
    <property type="entry name" value="HisKA"/>
    <property type="match status" value="1"/>
</dbReference>
<dbReference type="PANTHER" id="PTHR43304:SF1">
    <property type="entry name" value="PAC DOMAIN-CONTAINING PROTEIN"/>
    <property type="match status" value="1"/>
</dbReference>
<dbReference type="InterPro" id="IPR013656">
    <property type="entry name" value="PAS_4"/>
</dbReference>
<dbReference type="InterPro" id="IPR005467">
    <property type="entry name" value="His_kinase_dom"/>
</dbReference>
<evidence type="ECO:0000313" key="9">
    <source>
        <dbReference type="EMBL" id="MER2999360.1"/>
    </source>
</evidence>
<dbReference type="SUPFAM" id="SSF55874">
    <property type="entry name" value="ATPase domain of HSP90 chaperone/DNA topoisomerase II/histidine kinase"/>
    <property type="match status" value="1"/>
</dbReference>
<dbReference type="SMART" id="SM00387">
    <property type="entry name" value="HATPase_c"/>
    <property type="match status" value="1"/>
</dbReference>
<evidence type="ECO:0000256" key="5">
    <source>
        <dbReference type="ARBA" id="ARBA00022777"/>
    </source>
</evidence>